<dbReference type="KEGG" id="kba:A0U89_10230"/>
<dbReference type="AlphaFoldDB" id="A0A1D8UUY9"/>
<gene>
    <name evidence="1" type="ORF">A0U89_10230</name>
</gene>
<protein>
    <submittedName>
        <fullName evidence="1">Uncharacterized protein</fullName>
    </submittedName>
</protein>
<evidence type="ECO:0000313" key="1">
    <source>
        <dbReference type="EMBL" id="AOX17454.1"/>
    </source>
</evidence>
<keyword evidence="2" id="KW-1185">Reference proteome</keyword>
<sequence length="74" mass="8008">MSYAALDAARVAKAAKSSLTALEQAKEKSETHQRKTIMVERIEALASAAAETTQPGGGVVTLTSEEFWLISRNW</sequence>
<dbReference type="RefSeq" id="WP_029605645.1">
    <property type="nucleotide sequence ID" value="NZ_BJVW01000001.1"/>
</dbReference>
<dbReference type="OrthoDB" id="7274399at2"/>
<dbReference type="EMBL" id="CP014674">
    <property type="protein sequence ID" value="AOX17454.1"/>
    <property type="molecule type" value="Genomic_DNA"/>
</dbReference>
<evidence type="ECO:0000313" key="2">
    <source>
        <dbReference type="Proteomes" id="UP000179145"/>
    </source>
</evidence>
<dbReference type="Proteomes" id="UP000179145">
    <property type="component" value="Chromosome"/>
</dbReference>
<accession>A0A1D8UUY9</accession>
<proteinExistence type="predicted"/>
<name>A0A1D8UUY9_9PROT</name>
<reference evidence="1 2" key="1">
    <citation type="journal article" date="2016" name="Microb. Cell Fact.">
        <title>Dissection of exopolysaccharide biosynthesis in Kozakia baliensis.</title>
        <authorList>
            <person name="Brandt J.U."/>
            <person name="Jakob F."/>
            <person name="Behr J."/>
            <person name="Geissler A.J."/>
            <person name="Vogel R.F."/>
        </authorList>
    </citation>
    <scope>NUCLEOTIDE SEQUENCE [LARGE SCALE GENOMIC DNA]</scope>
    <source>
        <strain evidence="1 2">DSM 14400</strain>
    </source>
</reference>
<dbReference type="STRING" id="153496.A0U89_10230"/>
<organism evidence="1 2">
    <name type="scientific">Kozakia baliensis</name>
    <dbReference type="NCBI Taxonomy" id="153496"/>
    <lineage>
        <taxon>Bacteria</taxon>
        <taxon>Pseudomonadati</taxon>
        <taxon>Pseudomonadota</taxon>
        <taxon>Alphaproteobacteria</taxon>
        <taxon>Acetobacterales</taxon>
        <taxon>Acetobacteraceae</taxon>
        <taxon>Kozakia</taxon>
    </lineage>
</organism>